<evidence type="ECO:0000256" key="1">
    <source>
        <dbReference type="ARBA" id="ARBA00010541"/>
    </source>
</evidence>
<dbReference type="GO" id="GO:0006508">
    <property type="term" value="P:proteolysis"/>
    <property type="evidence" value="ECO:0007669"/>
    <property type="project" value="UniProtKB-KW"/>
</dbReference>
<dbReference type="EMBL" id="ACZL01000029">
    <property type="protein sequence ID" value="EHI55108.1"/>
    <property type="molecule type" value="Genomic_DNA"/>
</dbReference>
<dbReference type="SMART" id="SM00228">
    <property type="entry name" value="PDZ"/>
    <property type="match status" value="1"/>
</dbReference>
<dbReference type="SUPFAM" id="SSF50156">
    <property type="entry name" value="PDZ domain-like"/>
    <property type="match status" value="1"/>
</dbReference>
<dbReference type="PRINTS" id="PR00834">
    <property type="entry name" value="PROTEASES2C"/>
</dbReference>
<dbReference type="PATRIC" id="fig|679200.3.peg.1825"/>
<keyword evidence="7" id="KW-1185">Reference proteome</keyword>
<evidence type="ECO:0000256" key="2">
    <source>
        <dbReference type="ARBA" id="ARBA00022670"/>
    </source>
</evidence>
<feature type="domain" description="PDZ" evidence="5">
    <location>
        <begin position="524"/>
        <end position="613"/>
    </location>
</feature>
<feature type="compositionally biased region" description="Polar residues" evidence="4">
    <location>
        <begin position="43"/>
        <end position="71"/>
    </location>
</feature>
<reference evidence="6 7" key="1">
    <citation type="submission" date="2011-08" db="EMBL/GenBank/DDBJ databases">
        <title>The Genome Sequence of Johnsonella ignava ATCC 51276.</title>
        <authorList>
            <consortium name="The Broad Institute Genome Sequencing Platform"/>
            <person name="Earl A."/>
            <person name="Ward D."/>
            <person name="Feldgarden M."/>
            <person name="Gevers D."/>
            <person name="Izard J."/>
            <person name="Blanton J.M."/>
            <person name="Baranova O.V."/>
            <person name="Dewhirst F.E."/>
            <person name="Young S.K."/>
            <person name="Zeng Q."/>
            <person name="Gargeya S."/>
            <person name="Fitzgerald M."/>
            <person name="Haas B."/>
            <person name="Abouelleil A."/>
            <person name="Alvarado L."/>
            <person name="Arachchi H.M."/>
            <person name="Berlin A."/>
            <person name="Brown A."/>
            <person name="Chapman S.B."/>
            <person name="Chen Z."/>
            <person name="Dunbar C."/>
            <person name="Freedman E."/>
            <person name="Gearin G."/>
            <person name="Gellesch M."/>
            <person name="Goldberg J."/>
            <person name="Griggs A."/>
            <person name="Gujja S."/>
            <person name="Heiman D."/>
            <person name="Howarth C."/>
            <person name="Larson L."/>
            <person name="Lui A."/>
            <person name="MacDonald P.J.P."/>
            <person name="Montmayeur A."/>
            <person name="Murphy C."/>
            <person name="Neiman D."/>
            <person name="Pearson M."/>
            <person name="Priest M."/>
            <person name="Roberts A."/>
            <person name="Saif S."/>
            <person name="Shea T."/>
            <person name="Shenoy N."/>
            <person name="Sisk P."/>
            <person name="Stolte C."/>
            <person name="Sykes S."/>
            <person name="Wortman J."/>
            <person name="Nusbaum C."/>
            <person name="Birren B."/>
        </authorList>
    </citation>
    <scope>NUCLEOTIDE SEQUENCE [LARGE SCALE GENOMIC DNA]</scope>
    <source>
        <strain evidence="6 7">ATCC 51276</strain>
    </source>
</reference>
<dbReference type="Proteomes" id="UP000003011">
    <property type="component" value="Unassembled WGS sequence"/>
</dbReference>
<evidence type="ECO:0000313" key="7">
    <source>
        <dbReference type="Proteomes" id="UP000003011"/>
    </source>
</evidence>
<dbReference type="Pfam" id="PF13365">
    <property type="entry name" value="Trypsin_2"/>
    <property type="match status" value="1"/>
</dbReference>
<feature type="region of interest" description="Disordered" evidence="4">
    <location>
        <begin position="1"/>
        <end position="72"/>
    </location>
</feature>
<dbReference type="Gene3D" id="2.30.42.10">
    <property type="match status" value="1"/>
</dbReference>
<dbReference type="PROSITE" id="PS50106">
    <property type="entry name" value="PDZ"/>
    <property type="match status" value="1"/>
</dbReference>
<feature type="compositionally biased region" description="Low complexity" evidence="4">
    <location>
        <begin position="7"/>
        <end position="16"/>
    </location>
</feature>
<dbReference type="SUPFAM" id="SSF50494">
    <property type="entry name" value="Trypsin-like serine proteases"/>
    <property type="match status" value="1"/>
</dbReference>
<dbReference type="PANTHER" id="PTHR43343:SF3">
    <property type="entry name" value="PROTEASE DO-LIKE 8, CHLOROPLASTIC"/>
    <property type="match status" value="1"/>
</dbReference>
<dbReference type="eggNOG" id="COG0265">
    <property type="taxonomic scope" value="Bacteria"/>
</dbReference>
<sequence>MYDDYENNQNINNEGTNNKKDFNGGNYNRESSNTENVNKEGLNMNNASYSGLNAENTSANSSYSGTTSDSDMYSDGASDSGIYAGGSSNVYRDSGNTYSDSTNTYRGTQESTYQNAQNNTNIYSGNQSSSNIYTDSGYNNKSDSENSLGYMQESANIPASYNSHTRNTYSSNRYVDNTYSSNGYNENMYSSGSAANRRYTDGYEGNAAYLRNPNNYKRSGGKKGGFVKKVAVITASAVLFGTVAGGTMVAVNRYAYKPDIGSSDLQEQARQTEQTSKIASIQTKDSVSGNTDADSGSVQRASNGIEAIAERSMPFVVAINGTTKIDASGWFGERQIYETPSSGSGIIIGQNDEEYLIVTNNHVIDDTSKLSVVFIDGQEVSANIKGGDADSDIAVIAVKKSDVKQDTVDKISIANLGDSGSIKVGQSVVAIGNALGYGQSVTAGIVSALNREVQTKDGVKKSLLQTDAAINPGNSGGALINMDGDVIGINSAKYSSTEVEGMGYAIPISDVKGIIDELSNQQTKTEVEESKQGYLGIRGQNIDSDMAQAYDMPRGVYVYKILEGGAAANSQLREKDIITKINAQTIRSMDDLKKQLTYYSGGEEVKLTIQRLEGSEYKEMQVTVKLGFRKDTEVNN</sequence>
<gene>
    <name evidence="6" type="ORF">HMPREF9333_01728</name>
</gene>
<evidence type="ECO:0000256" key="3">
    <source>
        <dbReference type="ARBA" id="ARBA00022801"/>
    </source>
</evidence>
<organism evidence="6 7">
    <name type="scientific">Johnsonella ignava ATCC 51276</name>
    <dbReference type="NCBI Taxonomy" id="679200"/>
    <lineage>
        <taxon>Bacteria</taxon>
        <taxon>Bacillati</taxon>
        <taxon>Bacillota</taxon>
        <taxon>Clostridia</taxon>
        <taxon>Lachnospirales</taxon>
        <taxon>Lachnospiraceae</taxon>
        <taxon>Johnsonella</taxon>
    </lineage>
</organism>
<dbReference type="HOGENOM" id="CLU_020120_0_1_9"/>
<comment type="similarity">
    <text evidence="1">Belongs to the peptidase S1C family.</text>
</comment>
<feature type="region of interest" description="Disordered" evidence="4">
    <location>
        <begin position="118"/>
        <end position="147"/>
    </location>
</feature>
<dbReference type="InterPro" id="IPR051201">
    <property type="entry name" value="Chloro_Bact_Ser_Proteases"/>
</dbReference>
<evidence type="ECO:0000259" key="5">
    <source>
        <dbReference type="PROSITE" id="PS50106"/>
    </source>
</evidence>
<dbReference type="Pfam" id="PF00595">
    <property type="entry name" value="PDZ"/>
    <property type="match status" value="1"/>
</dbReference>
<dbReference type="InterPro" id="IPR043504">
    <property type="entry name" value="Peptidase_S1_PA_chymotrypsin"/>
</dbReference>
<dbReference type="PANTHER" id="PTHR43343">
    <property type="entry name" value="PEPTIDASE S12"/>
    <property type="match status" value="1"/>
</dbReference>
<feature type="region of interest" description="Disordered" evidence="4">
    <location>
        <begin position="264"/>
        <end position="299"/>
    </location>
</feature>
<dbReference type="Gene3D" id="2.40.10.10">
    <property type="entry name" value="Trypsin-like serine proteases"/>
    <property type="match status" value="2"/>
</dbReference>
<feature type="compositionally biased region" description="Polar residues" evidence="4">
    <location>
        <begin position="25"/>
        <end position="36"/>
    </location>
</feature>
<dbReference type="InterPro" id="IPR036034">
    <property type="entry name" value="PDZ_sf"/>
</dbReference>
<proteinExistence type="inferred from homology"/>
<dbReference type="InterPro" id="IPR001478">
    <property type="entry name" value="PDZ"/>
</dbReference>
<comment type="caution">
    <text evidence="6">The sequence shown here is derived from an EMBL/GenBank/DDBJ whole genome shotgun (WGS) entry which is preliminary data.</text>
</comment>
<dbReference type="InterPro" id="IPR001940">
    <property type="entry name" value="Peptidase_S1C"/>
</dbReference>
<evidence type="ECO:0000313" key="6">
    <source>
        <dbReference type="EMBL" id="EHI55108.1"/>
    </source>
</evidence>
<dbReference type="AlphaFoldDB" id="G5GJI8"/>
<keyword evidence="3" id="KW-0378">Hydrolase</keyword>
<dbReference type="GO" id="GO:0004252">
    <property type="term" value="F:serine-type endopeptidase activity"/>
    <property type="evidence" value="ECO:0007669"/>
    <property type="project" value="InterPro"/>
</dbReference>
<evidence type="ECO:0000256" key="4">
    <source>
        <dbReference type="SAM" id="MobiDB-lite"/>
    </source>
</evidence>
<dbReference type="RefSeq" id="WP_005541506.1">
    <property type="nucleotide sequence ID" value="NZ_JH378835.1"/>
</dbReference>
<protein>
    <recommendedName>
        <fullName evidence="5">PDZ domain-containing protein</fullName>
    </recommendedName>
</protein>
<dbReference type="InterPro" id="IPR009003">
    <property type="entry name" value="Peptidase_S1_PA"/>
</dbReference>
<accession>G5GJI8</accession>
<keyword evidence="2" id="KW-0645">Protease</keyword>
<name>G5GJI8_9FIRM</name>
<feature type="region of interest" description="Disordered" evidence="4">
    <location>
        <begin position="86"/>
        <end position="106"/>
    </location>
</feature>
<dbReference type="STRING" id="679200.HMPREF9333_01728"/>